<evidence type="ECO:0000256" key="2">
    <source>
        <dbReference type="ARBA" id="ARBA00022737"/>
    </source>
</evidence>
<gene>
    <name evidence="3" type="ORF">U6A24_13850</name>
</gene>
<reference evidence="3 4" key="1">
    <citation type="journal article" date="2013" name="Int. J. Syst. Evol. Microbiol.">
        <title>Aquimarina gracilis sp. nov., isolated from the gut microflora of a mussel, Mytilus coruscus, and emended description of Aquimarina spongiae.</title>
        <authorList>
            <person name="Park S.C."/>
            <person name="Choe H.N."/>
            <person name="Baik K.S."/>
            <person name="Seong C.N."/>
        </authorList>
    </citation>
    <scope>NUCLEOTIDE SEQUENCE [LARGE SCALE GENOMIC DNA]</scope>
    <source>
        <strain evidence="3 4">PSC32</strain>
    </source>
</reference>
<dbReference type="Proteomes" id="UP001327027">
    <property type="component" value="Unassembled WGS sequence"/>
</dbReference>
<name>A0ABU5ZXG4_9FLAO</name>
<dbReference type="PANTHER" id="PTHR48051:SF1">
    <property type="entry name" value="RAS SUPPRESSOR PROTEIN 1"/>
    <property type="match status" value="1"/>
</dbReference>
<comment type="caution">
    <text evidence="3">The sequence shown here is derived from an EMBL/GenBank/DDBJ whole genome shotgun (WGS) entry which is preliminary data.</text>
</comment>
<dbReference type="EMBL" id="JAYKLX010000006">
    <property type="protein sequence ID" value="MEB3346557.1"/>
    <property type="molecule type" value="Genomic_DNA"/>
</dbReference>
<dbReference type="InterPro" id="IPR032675">
    <property type="entry name" value="LRR_dom_sf"/>
</dbReference>
<dbReference type="InterPro" id="IPR050216">
    <property type="entry name" value="LRR_domain-containing"/>
</dbReference>
<keyword evidence="2" id="KW-0677">Repeat</keyword>
<evidence type="ECO:0000256" key="1">
    <source>
        <dbReference type="ARBA" id="ARBA00022614"/>
    </source>
</evidence>
<keyword evidence="1" id="KW-0433">Leucine-rich repeat</keyword>
<organism evidence="3 4">
    <name type="scientific">Aquimarina gracilis</name>
    <dbReference type="NCBI Taxonomy" id="874422"/>
    <lineage>
        <taxon>Bacteria</taxon>
        <taxon>Pseudomonadati</taxon>
        <taxon>Bacteroidota</taxon>
        <taxon>Flavobacteriia</taxon>
        <taxon>Flavobacteriales</taxon>
        <taxon>Flavobacteriaceae</taxon>
        <taxon>Aquimarina</taxon>
    </lineage>
</organism>
<evidence type="ECO:0008006" key="5">
    <source>
        <dbReference type="Google" id="ProtNLM"/>
    </source>
</evidence>
<dbReference type="Gene3D" id="3.80.10.10">
    <property type="entry name" value="Ribonuclease Inhibitor"/>
    <property type="match status" value="2"/>
</dbReference>
<keyword evidence="4" id="KW-1185">Reference proteome</keyword>
<protein>
    <recommendedName>
        <fullName evidence="5">Leucine rich repeat (LRR) protein</fullName>
    </recommendedName>
</protein>
<dbReference type="PANTHER" id="PTHR48051">
    <property type="match status" value="1"/>
</dbReference>
<dbReference type="RefSeq" id="WP_324180586.1">
    <property type="nucleotide sequence ID" value="NZ_BAABAW010000006.1"/>
</dbReference>
<proteinExistence type="predicted"/>
<evidence type="ECO:0000313" key="3">
    <source>
        <dbReference type="EMBL" id="MEB3346557.1"/>
    </source>
</evidence>
<dbReference type="SUPFAM" id="SSF52058">
    <property type="entry name" value="L domain-like"/>
    <property type="match status" value="1"/>
</dbReference>
<accession>A0ABU5ZXG4</accession>
<sequence length="312" mass="35728">MIKKKAIYLLLVIIAVFANSCATYTNFYSKTHISVPQNDTSIHRLDLSDQGLDSLPNSVSKLKDLRMINLSKNPKLDLEKVIPKLVSHKNLEILILDSLNISKLPYTIRKLSNLKQLSLAYNANLDTENTLTKIAELPIEFLNLKGNHIKTLPKNITKLESLKDFNLSHNRLKGNQNYELLGLLPNLYSLWIDHNQLTELPNSIGKINQIRFLYIDHNDLQELPEAMSTMKTWVVHAGYNKFKELPGVFTKMPALFMVHMNNNDITTIPKVYETESYPLAGLILDNNPVLKPEKQKAKQLFKGFFLLSFEQK</sequence>
<dbReference type="InterPro" id="IPR001611">
    <property type="entry name" value="Leu-rich_rpt"/>
</dbReference>
<dbReference type="PROSITE" id="PS51450">
    <property type="entry name" value="LRR"/>
    <property type="match status" value="1"/>
</dbReference>
<evidence type="ECO:0000313" key="4">
    <source>
        <dbReference type="Proteomes" id="UP001327027"/>
    </source>
</evidence>
<dbReference type="Pfam" id="PF00560">
    <property type="entry name" value="LRR_1"/>
    <property type="match status" value="1"/>
</dbReference>